<proteinExistence type="predicted"/>
<feature type="compositionally biased region" description="Low complexity" evidence="3">
    <location>
        <begin position="379"/>
        <end position="392"/>
    </location>
</feature>
<accession>A0A0D2CHQ6</accession>
<dbReference type="EMBL" id="KN847323">
    <property type="protein sequence ID" value="KIW49367.1"/>
    <property type="molecule type" value="Genomic_DNA"/>
</dbReference>
<dbReference type="OrthoDB" id="20734at2759"/>
<dbReference type="AlphaFoldDB" id="A0A0D2CHQ6"/>
<comment type="subcellular location">
    <subcellularLocation>
        <location evidence="1">Mitochondrion</location>
    </subcellularLocation>
</comment>
<dbReference type="RefSeq" id="XP_013309951.1">
    <property type="nucleotide sequence ID" value="XM_013454497.1"/>
</dbReference>
<keyword evidence="2" id="KW-0496">Mitochondrion</keyword>
<feature type="compositionally biased region" description="Low complexity" evidence="3">
    <location>
        <begin position="117"/>
        <end position="133"/>
    </location>
</feature>
<evidence type="ECO:0008006" key="6">
    <source>
        <dbReference type="Google" id="ProtNLM"/>
    </source>
</evidence>
<feature type="compositionally biased region" description="Basic and acidic residues" evidence="3">
    <location>
        <begin position="76"/>
        <end position="97"/>
    </location>
</feature>
<dbReference type="GO" id="GO:0005739">
    <property type="term" value="C:mitochondrion"/>
    <property type="evidence" value="ECO:0007669"/>
    <property type="project" value="UniProtKB-SubCell"/>
</dbReference>
<dbReference type="HOGENOM" id="CLU_048910_0_0_1"/>
<feature type="compositionally biased region" description="Polar residues" evidence="3">
    <location>
        <begin position="98"/>
        <end position="110"/>
    </location>
</feature>
<dbReference type="InterPro" id="IPR018828">
    <property type="entry name" value="RRG7"/>
</dbReference>
<dbReference type="Proteomes" id="UP000054342">
    <property type="component" value="Unassembled WGS sequence"/>
</dbReference>
<gene>
    <name evidence="4" type="ORF">PV05_11048</name>
</gene>
<feature type="region of interest" description="Disordered" evidence="3">
    <location>
        <begin position="330"/>
        <end position="397"/>
    </location>
</feature>
<evidence type="ECO:0000256" key="3">
    <source>
        <dbReference type="SAM" id="MobiDB-lite"/>
    </source>
</evidence>
<name>A0A0D2CHQ6_9EURO</name>
<evidence type="ECO:0000256" key="1">
    <source>
        <dbReference type="ARBA" id="ARBA00004173"/>
    </source>
</evidence>
<dbReference type="PANTHER" id="PTHR28133:SF1">
    <property type="entry name" value="REQUIRED FOR RESPIRATORY GROWTH PROTEIN 7, MITOCHONDRIAL"/>
    <property type="match status" value="1"/>
</dbReference>
<dbReference type="PANTHER" id="PTHR28133">
    <property type="entry name" value="REQUIRED FOR RESPIRATORY GROWTH PROTEIN 7, MITOCHONDRIAL"/>
    <property type="match status" value="1"/>
</dbReference>
<protein>
    <recommendedName>
        <fullName evidence="6">Required for respiratory growth protein 7, mitochondrial</fullName>
    </recommendedName>
</protein>
<evidence type="ECO:0000256" key="2">
    <source>
        <dbReference type="ARBA" id="ARBA00023128"/>
    </source>
</evidence>
<evidence type="ECO:0000313" key="5">
    <source>
        <dbReference type="Proteomes" id="UP000054342"/>
    </source>
</evidence>
<reference evidence="4 5" key="1">
    <citation type="submission" date="2015-01" db="EMBL/GenBank/DDBJ databases">
        <title>The Genome Sequence of Exophiala xenobiotica CBS118157.</title>
        <authorList>
            <consortium name="The Broad Institute Genomics Platform"/>
            <person name="Cuomo C."/>
            <person name="de Hoog S."/>
            <person name="Gorbushina A."/>
            <person name="Stielow B."/>
            <person name="Teixiera M."/>
            <person name="Abouelleil A."/>
            <person name="Chapman S.B."/>
            <person name="Priest M."/>
            <person name="Young S.K."/>
            <person name="Wortman J."/>
            <person name="Nusbaum C."/>
            <person name="Birren B."/>
        </authorList>
    </citation>
    <scope>NUCLEOTIDE SEQUENCE [LARGE SCALE GENOMIC DNA]</scope>
    <source>
        <strain evidence="4 5">CBS 118157</strain>
    </source>
</reference>
<keyword evidence="5" id="KW-1185">Reference proteome</keyword>
<organism evidence="4 5">
    <name type="scientific">Exophiala xenobiotica</name>
    <dbReference type="NCBI Taxonomy" id="348802"/>
    <lineage>
        <taxon>Eukaryota</taxon>
        <taxon>Fungi</taxon>
        <taxon>Dikarya</taxon>
        <taxon>Ascomycota</taxon>
        <taxon>Pezizomycotina</taxon>
        <taxon>Eurotiomycetes</taxon>
        <taxon>Chaetothyriomycetidae</taxon>
        <taxon>Chaetothyriales</taxon>
        <taxon>Herpotrichiellaceae</taxon>
        <taxon>Exophiala</taxon>
    </lineage>
</organism>
<evidence type="ECO:0000313" key="4">
    <source>
        <dbReference type="EMBL" id="KIW49367.1"/>
    </source>
</evidence>
<feature type="compositionally biased region" description="Polar residues" evidence="3">
    <location>
        <begin position="359"/>
        <end position="378"/>
    </location>
</feature>
<feature type="region of interest" description="Disordered" evidence="3">
    <location>
        <begin position="71"/>
        <end position="136"/>
    </location>
</feature>
<dbReference type="GeneID" id="25332956"/>
<dbReference type="Pfam" id="PF10356">
    <property type="entry name" value="RRG7"/>
    <property type="match status" value="1"/>
</dbReference>
<sequence>MVLRHVYNLGHGNSSTCLPLRRVARIPSTQHLARLASSSVYVSTRRPASRSSTICAGRIPSLQERATRWYTHSSASRHEQNKPAPSHDELHNQHDQPDPSSNPDTVQSENEPPPQPTSSFNPPSSSSAAARDPSSAHHDLPSFLAYVARTGLSPTSTVYTGTLYEYSTSTTLRSYGFDLHRVGGRGDRGVDLIGLWHIPRLLSHTTGEWKEYTNPSTGETEVETDTFRVLVQCKRLVGKHAKIGPNLVRELDGAVRGARLGALFDRVFAQTQTETSGAAVDSEEMERTKAMTGPTIGVLVGTRPATKGVIEGMRRSARALVWIMMEEVPSAPNRGHSCDEDADNEVVTKEGTPSPESCLGNTTPPASESAIESDSTTEADPAASHDASPSQAIPNSEPHGRIKQILWNQAARNLGLEDVNVVSRYDASGREEVVLMRGGRVWGGS</sequence>